<evidence type="ECO:0000313" key="2">
    <source>
        <dbReference type="Proteomes" id="UP000507979"/>
    </source>
</evidence>
<proteinExistence type="predicted"/>
<dbReference type="Proteomes" id="UP000507979">
    <property type="component" value="Unassembled WGS sequence"/>
</dbReference>
<keyword evidence="2" id="KW-1185">Reference proteome</keyword>
<protein>
    <submittedName>
        <fullName evidence="1">Uncharacterized protein</fullName>
    </submittedName>
</protein>
<dbReference type="AlphaFoldDB" id="A0A6J4ZHM8"/>
<name>A0A6J4ZHM8_9BURK</name>
<dbReference type="EMBL" id="CADIJR010000002">
    <property type="protein sequence ID" value="CAB3627446.1"/>
    <property type="molecule type" value="Genomic_DNA"/>
</dbReference>
<accession>A0A6J4ZHM8</accession>
<evidence type="ECO:0000313" key="1">
    <source>
        <dbReference type="EMBL" id="CAB3627446.1"/>
    </source>
</evidence>
<gene>
    <name evidence="1" type="ORF">LMG26845_00428</name>
</gene>
<organism evidence="1 2">
    <name type="scientific">Achromobacter insuavis</name>
    <dbReference type="NCBI Taxonomy" id="1287735"/>
    <lineage>
        <taxon>Bacteria</taxon>
        <taxon>Pseudomonadati</taxon>
        <taxon>Pseudomonadota</taxon>
        <taxon>Betaproteobacteria</taxon>
        <taxon>Burkholderiales</taxon>
        <taxon>Alcaligenaceae</taxon>
        <taxon>Achromobacter</taxon>
    </lineage>
</organism>
<sequence>MDYELDEDNPGWVKGWAVLRNSPWDLAGFFPTEAQARELLPEKGAGYEIRFGSKRLATNDFVSE</sequence>
<reference evidence="1 2" key="1">
    <citation type="submission" date="2020-04" db="EMBL/GenBank/DDBJ databases">
        <authorList>
            <person name="De Canck E."/>
        </authorList>
    </citation>
    <scope>NUCLEOTIDE SEQUENCE [LARGE SCALE GENOMIC DNA]</scope>
    <source>
        <strain evidence="1 2">LMG 26845</strain>
    </source>
</reference>